<feature type="transmembrane region" description="Helical" evidence="9">
    <location>
        <begin position="95"/>
        <end position="116"/>
    </location>
</feature>
<comment type="caution">
    <text evidence="10">The sequence shown here is derived from an EMBL/GenBank/DDBJ whole genome shotgun (WGS) entry which is preliminary data.</text>
</comment>
<organism evidence="10 11">
    <name type="scientific">Lentibacillus halophilus</name>
    <dbReference type="NCBI Taxonomy" id="295065"/>
    <lineage>
        <taxon>Bacteria</taxon>
        <taxon>Bacillati</taxon>
        <taxon>Bacillota</taxon>
        <taxon>Bacilli</taxon>
        <taxon>Bacillales</taxon>
        <taxon>Bacillaceae</taxon>
        <taxon>Lentibacillus</taxon>
    </lineage>
</organism>
<name>A0ABP3IXX0_9BACI</name>
<keyword evidence="11" id="KW-1185">Reference proteome</keyword>
<protein>
    <submittedName>
        <fullName evidence="10">YeeE/YedE family protein</fullName>
    </submittedName>
</protein>
<dbReference type="InterPro" id="IPR007272">
    <property type="entry name" value="Sulf_transp_TsuA/YedE"/>
</dbReference>
<feature type="transmembrane region" description="Helical" evidence="9">
    <location>
        <begin position="320"/>
        <end position="340"/>
    </location>
</feature>
<accession>A0ABP3IXX0</accession>
<evidence type="ECO:0000256" key="3">
    <source>
        <dbReference type="ARBA" id="ARBA00022475"/>
    </source>
</evidence>
<evidence type="ECO:0000256" key="6">
    <source>
        <dbReference type="ARBA" id="ARBA00022989"/>
    </source>
</evidence>
<feature type="transmembrane region" description="Helical" evidence="9">
    <location>
        <begin position="54"/>
        <end position="75"/>
    </location>
</feature>
<evidence type="ECO:0000256" key="8">
    <source>
        <dbReference type="ARBA" id="ARBA00035655"/>
    </source>
</evidence>
<keyword evidence="4" id="KW-0997">Cell inner membrane</keyword>
<evidence type="ECO:0000256" key="2">
    <source>
        <dbReference type="ARBA" id="ARBA00022448"/>
    </source>
</evidence>
<feature type="transmembrane region" description="Helical" evidence="9">
    <location>
        <begin position="352"/>
        <end position="376"/>
    </location>
</feature>
<comment type="similarity">
    <text evidence="8">Belongs to the TsuA/YedE (TC 9.B.102) family.</text>
</comment>
<keyword evidence="3" id="KW-1003">Cell membrane</keyword>
<gene>
    <name evidence="10" type="ORF">GCM10008983_03020</name>
</gene>
<keyword evidence="5 9" id="KW-0812">Transmembrane</keyword>
<dbReference type="EMBL" id="BAAADM010000006">
    <property type="protein sequence ID" value="GAA0430050.1"/>
    <property type="molecule type" value="Genomic_DNA"/>
</dbReference>
<dbReference type="PANTHER" id="PTHR30574">
    <property type="entry name" value="INNER MEMBRANE PROTEIN YEDE"/>
    <property type="match status" value="1"/>
</dbReference>
<evidence type="ECO:0000313" key="11">
    <source>
        <dbReference type="Proteomes" id="UP001501459"/>
    </source>
</evidence>
<feature type="transmembrane region" description="Helical" evidence="9">
    <location>
        <begin position="382"/>
        <end position="403"/>
    </location>
</feature>
<feature type="transmembrane region" description="Helical" evidence="9">
    <location>
        <begin position="162"/>
        <end position="182"/>
    </location>
</feature>
<evidence type="ECO:0000256" key="4">
    <source>
        <dbReference type="ARBA" id="ARBA00022519"/>
    </source>
</evidence>
<dbReference type="RefSeq" id="WP_343750698.1">
    <property type="nucleotide sequence ID" value="NZ_BAAADM010000006.1"/>
</dbReference>
<evidence type="ECO:0000256" key="9">
    <source>
        <dbReference type="SAM" id="Phobius"/>
    </source>
</evidence>
<sequence length="419" mass="44342">MESKTLVTAIDDKKTLKNEKDTTLNRPQMPLIISGLVIGMALLVYLMATQTIVQSLLLVIGLLLGYTLFHARFGFTSAFRRLMSVGNGRALRSHLVMLAVAVTLFAPILALGYSFFGDTVSGYVGPIGVSLFVGSFLFGIGMQLGGGCASGTLYAVGGGRSVMLVTLLFFIIGSTIGAYHLPFWTEELPSFEPVSLATSTDLGYAGAWALSIALFALIAWVTLVVERKKRAPKMASNPSTHGWRRLFRGSWPLFIAAVVLAVLNALTLMTRGAPWGITSAFALWGSKAAQFLGMDVASWGYWQGANAEVLNASMFADSTTVLNIGVILGAFLASAAGGLFKPSAFTGKNAAASVFGGLLMGYGARLAFGCNIGAYFGGIASFSLHGYIWGVMALAGTFAALYMRPKFGLSVPKSNDSFC</sequence>
<comment type="subcellular location">
    <subcellularLocation>
        <location evidence="1">Cell inner membrane</location>
        <topology evidence="1">Multi-pass membrane protein</topology>
    </subcellularLocation>
</comment>
<dbReference type="Pfam" id="PF04143">
    <property type="entry name" value="Sulf_transp"/>
    <property type="match status" value="1"/>
</dbReference>
<evidence type="ECO:0000313" key="10">
    <source>
        <dbReference type="EMBL" id="GAA0430050.1"/>
    </source>
</evidence>
<feature type="transmembrane region" description="Helical" evidence="9">
    <location>
        <begin position="29"/>
        <end position="48"/>
    </location>
</feature>
<reference evidence="11" key="1">
    <citation type="journal article" date="2019" name="Int. J. Syst. Evol. Microbiol.">
        <title>The Global Catalogue of Microorganisms (GCM) 10K type strain sequencing project: providing services to taxonomists for standard genome sequencing and annotation.</title>
        <authorList>
            <consortium name="The Broad Institute Genomics Platform"/>
            <consortium name="The Broad Institute Genome Sequencing Center for Infectious Disease"/>
            <person name="Wu L."/>
            <person name="Ma J."/>
        </authorList>
    </citation>
    <scope>NUCLEOTIDE SEQUENCE [LARGE SCALE GENOMIC DNA]</scope>
    <source>
        <strain evidence="11">JCM 12149</strain>
    </source>
</reference>
<evidence type="ECO:0000256" key="7">
    <source>
        <dbReference type="ARBA" id="ARBA00023136"/>
    </source>
</evidence>
<evidence type="ECO:0000256" key="1">
    <source>
        <dbReference type="ARBA" id="ARBA00004429"/>
    </source>
</evidence>
<dbReference type="PANTHER" id="PTHR30574:SF1">
    <property type="entry name" value="SULPHUR TRANSPORT DOMAIN-CONTAINING PROTEIN"/>
    <property type="match status" value="1"/>
</dbReference>
<proteinExistence type="inferred from homology"/>
<keyword evidence="2" id="KW-0813">Transport</keyword>
<keyword evidence="7 9" id="KW-0472">Membrane</keyword>
<evidence type="ECO:0000256" key="5">
    <source>
        <dbReference type="ARBA" id="ARBA00022692"/>
    </source>
</evidence>
<keyword evidence="6 9" id="KW-1133">Transmembrane helix</keyword>
<feature type="transmembrane region" description="Helical" evidence="9">
    <location>
        <begin position="202"/>
        <end position="225"/>
    </location>
</feature>
<dbReference type="Proteomes" id="UP001501459">
    <property type="component" value="Unassembled WGS sequence"/>
</dbReference>
<feature type="transmembrane region" description="Helical" evidence="9">
    <location>
        <begin position="246"/>
        <end position="266"/>
    </location>
</feature>